<name>A0ABQ0ZPL8_9BACT</name>
<comment type="similarity">
    <text evidence="2 7">Belongs to the glucose-6-phosphate dehydrogenase family.</text>
</comment>
<dbReference type="Proteomes" id="UP000396862">
    <property type="component" value="Unassembled WGS sequence"/>
</dbReference>
<evidence type="ECO:0000259" key="8">
    <source>
        <dbReference type="Pfam" id="PF00479"/>
    </source>
</evidence>
<evidence type="ECO:0000256" key="3">
    <source>
        <dbReference type="ARBA" id="ARBA00022526"/>
    </source>
</evidence>
<keyword evidence="11" id="KW-1185">Reference proteome</keyword>
<dbReference type="InterPro" id="IPR022675">
    <property type="entry name" value="G6P_DH_C"/>
</dbReference>
<dbReference type="InterPro" id="IPR019796">
    <property type="entry name" value="G6P_DH_AS"/>
</dbReference>
<feature type="binding site" evidence="7">
    <location>
        <position position="238"/>
    </location>
    <ligand>
        <name>substrate</name>
    </ligand>
</feature>
<dbReference type="Gene3D" id="3.30.360.10">
    <property type="entry name" value="Dihydrodipicolinate Reductase, domain 2"/>
    <property type="match status" value="1"/>
</dbReference>
<sequence length="530" mass="61172">MTNEYYSGPFKKPKMKSISELQPTILTIFGGDGDLTRRKLIPALYNLYIDGFLPGKFKILSVDQRDVSQDDYNKRHYEGVNQFSRRGKADKEKWKEFEQYITYVQADITNNKSYNQLKSIFSDIDKEWKVEASRIFYMAVSPNFIEVLANHLNKAGIAGNSEKHRIVVEKPFGHDLESAKNLNKVLQGIFSESQIYRIDHYLGKETVQNLMAFRFANALFEPLWNRNFIQQIQITVSENVGVENRAAYYEQAGAVRDMIQNHILQLICLIGMEPPVDLQANSVRDKKLEVLHAIRHFSEDNVYVNAVRGQYDKGWIEGNKVKAYREEDNINKESLTETFAALRFFIDNWRWQGVPIFVRTGKRLQETTSYITIQFKEVPHKIFPSGVRELVHPNLMVISIQPQMGIRIHFQAKKTGLDMQLKPVDMIFNYSDSYSNDPPDAYETLLNDVMLGDATLFMRSDQIEESWSIIMPILDVWASNPPQKFPNYPSGSWGPPEAEALIAHDGFYWHTFTEPLDINPNAPSLAKKQS</sequence>
<evidence type="ECO:0000313" key="11">
    <source>
        <dbReference type="Proteomes" id="UP000396862"/>
    </source>
</evidence>
<evidence type="ECO:0000256" key="4">
    <source>
        <dbReference type="ARBA" id="ARBA00022857"/>
    </source>
</evidence>
<feature type="binding site" evidence="7">
    <location>
        <position position="170"/>
    </location>
    <ligand>
        <name>NADP(+)</name>
        <dbReference type="ChEBI" id="CHEBI:58349"/>
    </ligand>
</feature>
<comment type="caution">
    <text evidence="7">Lacks conserved residue(s) required for the propagation of feature annotation.</text>
</comment>
<dbReference type="NCBIfam" id="TIGR00871">
    <property type="entry name" value="zwf"/>
    <property type="match status" value="1"/>
</dbReference>
<dbReference type="PROSITE" id="PS00069">
    <property type="entry name" value="G6P_DEHYDROGENASE"/>
    <property type="match status" value="1"/>
</dbReference>
<reference evidence="10 11" key="1">
    <citation type="submission" date="2019-10" db="EMBL/GenBank/DDBJ databases">
        <title>Prolixibacter strains distinguished by the presence of nitrate reductase genes were adept at nitrate-dependent anaerobic corrosion of metallic iron and carbon steel.</title>
        <authorList>
            <person name="Iino T."/>
            <person name="Shono N."/>
            <person name="Ito K."/>
            <person name="Nakamura R."/>
            <person name="Sueoka K."/>
            <person name="Harayama S."/>
            <person name="Ohkuma M."/>
        </authorList>
    </citation>
    <scope>NUCLEOTIDE SEQUENCE [LARGE SCALE GENOMIC DNA]</scope>
    <source>
        <strain evidence="10 11">MIC1-1</strain>
    </source>
</reference>
<proteinExistence type="inferred from homology"/>
<dbReference type="EC" id="1.1.1.49" evidence="7"/>
<feature type="binding site" evidence="7">
    <location>
        <position position="200"/>
    </location>
    <ligand>
        <name>substrate</name>
    </ligand>
</feature>
<evidence type="ECO:0000256" key="1">
    <source>
        <dbReference type="ARBA" id="ARBA00004937"/>
    </source>
</evidence>
<protein>
    <recommendedName>
        <fullName evidence="7">Glucose-6-phosphate 1-dehydrogenase</fullName>
        <shortName evidence="7">G6PD</shortName>
        <ecNumber evidence="7">1.1.1.49</ecNumber>
    </recommendedName>
</protein>
<dbReference type="InterPro" id="IPR036291">
    <property type="entry name" value="NAD(P)-bd_dom_sf"/>
</dbReference>
<dbReference type="EMBL" id="BLAU01000001">
    <property type="protein sequence ID" value="GET23311.1"/>
    <property type="molecule type" value="Genomic_DNA"/>
</dbReference>
<dbReference type="InterPro" id="IPR022674">
    <property type="entry name" value="G6P_DH_NAD-bd"/>
</dbReference>
<comment type="caution">
    <text evidence="10">The sequence shown here is derived from an EMBL/GenBank/DDBJ whole genome shotgun (WGS) entry which is preliminary data.</text>
</comment>
<keyword evidence="5 7" id="KW-0560">Oxidoreductase</keyword>
<evidence type="ECO:0000256" key="6">
    <source>
        <dbReference type="ARBA" id="ARBA00023277"/>
    </source>
</evidence>
<feature type="binding site" evidence="7">
    <location>
        <position position="362"/>
    </location>
    <ligand>
        <name>substrate</name>
    </ligand>
</feature>
<dbReference type="Gene3D" id="3.40.50.720">
    <property type="entry name" value="NAD(P)-binding Rossmann-like Domain"/>
    <property type="match status" value="1"/>
</dbReference>
<keyword evidence="3 7" id="KW-0313">Glucose metabolism</keyword>
<feature type="domain" description="Glucose-6-phosphate dehydrogenase C-terminal" evidence="9">
    <location>
        <begin position="211"/>
        <end position="510"/>
    </location>
</feature>
<feature type="binding site" evidence="7">
    <location>
        <position position="204"/>
    </location>
    <ligand>
        <name>substrate</name>
    </ligand>
</feature>
<dbReference type="PANTHER" id="PTHR23429:SF0">
    <property type="entry name" value="GLUCOSE-6-PHOSPHATE 1-DEHYDROGENASE"/>
    <property type="match status" value="1"/>
</dbReference>
<dbReference type="PIRSF" id="PIRSF000110">
    <property type="entry name" value="G6PD"/>
    <property type="match status" value="1"/>
</dbReference>
<feature type="binding site" evidence="7">
    <location>
        <begin position="107"/>
        <end position="108"/>
    </location>
    <ligand>
        <name>NADP(+)</name>
        <dbReference type="ChEBI" id="CHEBI:58349"/>
    </ligand>
</feature>
<comment type="catalytic activity">
    <reaction evidence="7">
        <text>D-glucose 6-phosphate + NADP(+) = 6-phospho-D-glucono-1,5-lactone + NADPH + H(+)</text>
        <dbReference type="Rhea" id="RHEA:15841"/>
        <dbReference type="ChEBI" id="CHEBI:15378"/>
        <dbReference type="ChEBI" id="CHEBI:57783"/>
        <dbReference type="ChEBI" id="CHEBI:57955"/>
        <dbReference type="ChEBI" id="CHEBI:58349"/>
        <dbReference type="ChEBI" id="CHEBI:61548"/>
        <dbReference type="EC" id="1.1.1.49"/>
    </reaction>
</comment>
<keyword evidence="6 7" id="KW-0119">Carbohydrate metabolism</keyword>
<comment type="pathway">
    <text evidence="1 7">Carbohydrate degradation; pentose phosphate pathway; D-ribulose 5-phosphate from D-glucose 6-phosphate (oxidative stage): step 1/3.</text>
</comment>
<keyword evidence="4 7" id="KW-0521">NADP</keyword>
<evidence type="ECO:0000256" key="2">
    <source>
        <dbReference type="ARBA" id="ARBA00009975"/>
    </source>
</evidence>
<comment type="function">
    <text evidence="7">Catalyzes the oxidation of glucose 6-phosphate to 6-phosphogluconolactone.</text>
</comment>
<feature type="binding site" evidence="7">
    <location>
        <position position="257"/>
    </location>
    <ligand>
        <name>substrate</name>
    </ligand>
</feature>
<dbReference type="HAMAP" id="MF_00966">
    <property type="entry name" value="G6PD"/>
    <property type="match status" value="1"/>
</dbReference>
<feature type="active site" description="Proton acceptor" evidence="7">
    <location>
        <position position="262"/>
    </location>
</feature>
<evidence type="ECO:0000259" key="9">
    <source>
        <dbReference type="Pfam" id="PF02781"/>
    </source>
</evidence>
<feature type="domain" description="Glucose-6-phosphate dehydrogenase NAD-binding" evidence="8">
    <location>
        <begin position="28"/>
        <end position="209"/>
    </location>
</feature>
<dbReference type="PRINTS" id="PR00079">
    <property type="entry name" value="G6PDHDRGNASE"/>
</dbReference>
<accession>A0ABQ0ZPL8</accession>
<dbReference type="PANTHER" id="PTHR23429">
    <property type="entry name" value="GLUCOSE-6-PHOSPHATE 1-DEHYDROGENASE G6PD"/>
    <property type="match status" value="1"/>
</dbReference>
<dbReference type="SUPFAM" id="SSF51735">
    <property type="entry name" value="NAD(P)-binding Rossmann-fold domains"/>
    <property type="match status" value="1"/>
</dbReference>
<gene>
    <name evidence="10" type="primary">zwf_2</name>
    <name evidence="7" type="synonym">zwf</name>
    <name evidence="10" type="ORF">JCM18694_35570</name>
</gene>
<evidence type="ECO:0000313" key="10">
    <source>
        <dbReference type="EMBL" id="GET23311.1"/>
    </source>
</evidence>
<dbReference type="InterPro" id="IPR001282">
    <property type="entry name" value="G6P_DH"/>
</dbReference>
<dbReference type="Pfam" id="PF02781">
    <property type="entry name" value="G6PD_C"/>
    <property type="match status" value="1"/>
</dbReference>
<organism evidence="10 11">
    <name type="scientific">Prolixibacter denitrificans</name>
    <dbReference type="NCBI Taxonomy" id="1541063"/>
    <lineage>
        <taxon>Bacteria</taxon>
        <taxon>Pseudomonadati</taxon>
        <taxon>Bacteroidota</taxon>
        <taxon>Bacteroidia</taxon>
        <taxon>Marinilabiliales</taxon>
        <taxon>Prolixibacteraceae</taxon>
        <taxon>Prolixibacter</taxon>
    </lineage>
</organism>
<evidence type="ECO:0000256" key="7">
    <source>
        <dbReference type="HAMAP-Rule" id="MF_00966"/>
    </source>
</evidence>
<dbReference type="SUPFAM" id="SSF55347">
    <property type="entry name" value="Glyceraldehyde-3-phosphate dehydrogenase-like, C-terminal domain"/>
    <property type="match status" value="1"/>
</dbReference>
<evidence type="ECO:0000256" key="5">
    <source>
        <dbReference type="ARBA" id="ARBA00023002"/>
    </source>
</evidence>
<dbReference type="Pfam" id="PF00479">
    <property type="entry name" value="G6PD_N"/>
    <property type="match status" value="1"/>
</dbReference>